<dbReference type="EMBL" id="WIUZ02000026">
    <property type="protein sequence ID" value="KAF9777946.1"/>
    <property type="molecule type" value="Genomic_DNA"/>
</dbReference>
<reference evidence="2" key="1">
    <citation type="journal article" date="2020" name="Nat. Commun.">
        <title>Large-scale genome sequencing of mycorrhizal fungi provides insights into the early evolution of symbiotic traits.</title>
        <authorList>
            <person name="Miyauchi S."/>
            <person name="Kiss E."/>
            <person name="Kuo A."/>
            <person name="Drula E."/>
            <person name="Kohler A."/>
            <person name="Sanchez-Garcia M."/>
            <person name="Morin E."/>
            <person name="Andreopoulos B."/>
            <person name="Barry K.W."/>
            <person name="Bonito G."/>
            <person name="Buee M."/>
            <person name="Carver A."/>
            <person name="Chen C."/>
            <person name="Cichocki N."/>
            <person name="Clum A."/>
            <person name="Culley D."/>
            <person name="Crous P.W."/>
            <person name="Fauchery L."/>
            <person name="Girlanda M."/>
            <person name="Hayes R.D."/>
            <person name="Keri Z."/>
            <person name="LaButti K."/>
            <person name="Lipzen A."/>
            <person name="Lombard V."/>
            <person name="Magnuson J."/>
            <person name="Maillard F."/>
            <person name="Murat C."/>
            <person name="Nolan M."/>
            <person name="Ohm R.A."/>
            <person name="Pangilinan J."/>
            <person name="Pereira M.F."/>
            <person name="Perotto S."/>
            <person name="Peter M."/>
            <person name="Pfister S."/>
            <person name="Riley R."/>
            <person name="Sitrit Y."/>
            <person name="Stielow J.B."/>
            <person name="Szollosi G."/>
            <person name="Zifcakova L."/>
            <person name="Stursova M."/>
            <person name="Spatafora J.W."/>
            <person name="Tedersoo L."/>
            <person name="Vaario L.M."/>
            <person name="Yamada A."/>
            <person name="Yan M."/>
            <person name="Wang P."/>
            <person name="Xu J."/>
            <person name="Bruns T."/>
            <person name="Baldrian P."/>
            <person name="Vilgalys R."/>
            <person name="Dunand C."/>
            <person name="Henrissat B."/>
            <person name="Grigoriev I.V."/>
            <person name="Hibbett D."/>
            <person name="Nagy L.G."/>
            <person name="Martin F.M."/>
        </authorList>
    </citation>
    <scope>NUCLEOTIDE SEQUENCE</scope>
    <source>
        <strain evidence="2">UH-Tt-Lm1</strain>
    </source>
</reference>
<organism evidence="2 3">
    <name type="scientific">Thelephora terrestris</name>
    <dbReference type="NCBI Taxonomy" id="56493"/>
    <lineage>
        <taxon>Eukaryota</taxon>
        <taxon>Fungi</taxon>
        <taxon>Dikarya</taxon>
        <taxon>Basidiomycota</taxon>
        <taxon>Agaricomycotina</taxon>
        <taxon>Agaricomycetes</taxon>
        <taxon>Thelephorales</taxon>
        <taxon>Thelephoraceae</taxon>
        <taxon>Thelephora</taxon>
    </lineage>
</organism>
<protein>
    <submittedName>
        <fullName evidence="2">Uncharacterized protein</fullName>
    </submittedName>
</protein>
<name>A0A9P6H295_9AGAM</name>
<keyword evidence="3" id="KW-1185">Reference proteome</keyword>
<dbReference type="Proteomes" id="UP000736335">
    <property type="component" value="Unassembled WGS sequence"/>
</dbReference>
<gene>
    <name evidence="2" type="ORF">BJ322DRAFT_1025516</name>
</gene>
<evidence type="ECO:0000313" key="3">
    <source>
        <dbReference type="Proteomes" id="UP000736335"/>
    </source>
</evidence>
<dbReference type="AlphaFoldDB" id="A0A9P6H295"/>
<accession>A0A9P6H295</accession>
<feature type="region of interest" description="Disordered" evidence="1">
    <location>
        <begin position="135"/>
        <end position="246"/>
    </location>
</feature>
<feature type="compositionally biased region" description="Basic residues" evidence="1">
    <location>
        <begin position="210"/>
        <end position="225"/>
    </location>
</feature>
<comment type="caution">
    <text evidence="2">The sequence shown here is derived from an EMBL/GenBank/DDBJ whole genome shotgun (WGS) entry which is preliminary data.</text>
</comment>
<evidence type="ECO:0000313" key="2">
    <source>
        <dbReference type="EMBL" id="KAF9777946.1"/>
    </source>
</evidence>
<reference evidence="2" key="2">
    <citation type="submission" date="2020-11" db="EMBL/GenBank/DDBJ databases">
        <authorList>
            <consortium name="DOE Joint Genome Institute"/>
            <person name="Kuo A."/>
            <person name="Miyauchi S."/>
            <person name="Kiss E."/>
            <person name="Drula E."/>
            <person name="Kohler A."/>
            <person name="Sanchez-Garcia M."/>
            <person name="Andreopoulos B."/>
            <person name="Barry K.W."/>
            <person name="Bonito G."/>
            <person name="Buee M."/>
            <person name="Carver A."/>
            <person name="Chen C."/>
            <person name="Cichocki N."/>
            <person name="Clum A."/>
            <person name="Culley D."/>
            <person name="Crous P.W."/>
            <person name="Fauchery L."/>
            <person name="Girlanda M."/>
            <person name="Hayes R."/>
            <person name="Keri Z."/>
            <person name="Labutti K."/>
            <person name="Lipzen A."/>
            <person name="Lombard V."/>
            <person name="Magnuson J."/>
            <person name="Maillard F."/>
            <person name="Morin E."/>
            <person name="Murat C."/>
            <person name="Nolan M."/>
            <person name="Ohm R."/>
            <person name="Pangilinan J."/>
            <person name="Pereira M."/>
            <person name="Perotto S."/>
            <person name="Peter M."/>
            <person name="Riley R."/>
            <person name="Sitrit Y."/>
            <person name="Stielow B."/>
            <person name="Szollosi G."/>
            <person name="Zifcakova L."/>
            <person name="Stursova M."/>
            <person name="Spatafora J.W."/>
            <person name="Tedersoo L."/>
            <person name="Vaario L.-M."/>
            <person name="Yamada A."/>
            <person name="Yan M."/>
            <person name="Wang P."/>
            <person name="Xu J."/>
            <person name="Bruns T."/>
            <person name="Baldrian P."/>
            <person name="Vilgalys R."/>
            <person name="Henrissat B."/>
            <person name="Grigoriev I.V."/>
            <person name="Hibbett D."/>
            <person name="Nagy L.G."/>
            <person name="Martin F.M."/>
        </authorList>
    </citation>
    <scope>NUCLEOTIDE SEQUENCE</scope>
    <source>
        <strain evidence="2">UH-Tt-Lm1</strain>
    </source>
</reference>
<sequence length="484" mass="52784">MDLPPVWVPVWNGDKLPAFEALRDVEIDDLVPNPQDDLPWAFQTLDSQLSSVPEARPEIWETVLALWRLAYLSRRLEAQNEKFQDLWQQYTSAWLSGTETDLSSSGIERDFADSMRESKNLPRSMVPLFNFQSKPLHPGASTDDVPVPLATRPGSDIDMDEAVGTRVPSEQGGAEGLVEGSDAAGGQSHLNTEREDLVDVDIPAMESRPPKPRKKAALSKRRKRKPTEVEKNDEVEPGPESPLAPIDLSQETYVEGEKVDIEQVPGLLNKTCKYCSDNKLTCIPSWYPVKGVGTIRCAMCVRRKQHCTFRAAKLGIIGWPLVDSPAAEINPPRDEQQAPAVAGSNTAEKVGRSISTGLGSKTQISAATITTTTPAPKVQVASTSAIGLGPGIQALPSTVSYTDPVAFDDRTSNPNNSLVAMEAYRSEVRAIMSKEWSDAQQVFSRVEDRSVIWDGIIDGLGTRLGQARRAAEVLDEGEQLGSSG</sequence>
<evidence type="ECO:0000256" key="1">
    <source>
        <dbReference type="SAM" id="MobiDB-lite"/>
    </source>
</evidence>
<proteinExistence type="predicted"/>